<accession>A0ABT2HAZ6</accession>
<dbReference type="RefSeq" id="WP_259543416.1">
    <property type="nucleotide sequence ID" value="NZ_JANLCJ010000418.1"/>
</dbReference>
<dbReference type="Proteomes" id="UP001165586">
    <property type="component" value="Unassembled WGS sequence"/>
</dbReference>
<protein>
    <submittedName>
        <fullName evidence="1">Uncharacterized protein</fullName>
    </submittedName>
</protein>
<reference evidence="1" key="1">
    <citation type="submission" date="2022-08" db="EMBL/GenBank/DDBJ databases">
        <authorList>
            <person name="Deng Y."/>
            <person name="Han X.-F."/>
            <person name="Zhang Y.-Q."/>
        </authorList>
    </citation>
    <scope>NUCLEOTIDE SEQUENCE</scope>
    <source>
        <strain evidence="1">CPCC 203386</strain>
    </source>
</reference>
<gene>
    <name evidence="1" type="ORF">N1032_25595</name>
</gene>
<keyword evidence="2" id="KW-1185">Reference proteome</keyword>
<evidence type="ECO:0000313" key="1">
    <source>
        <dbReference type="EMBL" id="MCS5737107.1"/>
    </source>
</evidence>
<comment type="caution">
    <text evidence="1">The sequence shown here is derived from an EMBL/GenBank/DDBJ whole genome shotgun (WGS) entry which is preliminary data.</text>
</comment>
<evidence type="ECO:0000313" key="2">
    <source>
        <dbReference type="Proteomes" id="UP001165586"/>
    </source>
</evidence>
<name>A0ABT2HAZ6_9MICO</name>
<feature type="non-terminal residue" evidence="1">
    <location>
        <position position="1"/>
    </location>
</feature>
<proteinExistence type="predicted"/>
<dbReference type="EMBL" id="JANLCJ010000418">
    <property type="protein sequence ID" value="MCS5737107.1"/>
    <property type="molecule type" value="Genomic_DNA"/>
</dbReference>
<sequence>FIDKYPIFQRFTDESNVLIFGFMKLTHFPIWVIDIHPYSQRKKYILEHDKEFQKYFKEIPEKPKKVKRRKNENRSN</sequence>
<organism evidence="1 2">
    <name type="scientific">Herbiconiux daphne</name>
    <dbReference type="NCBI Taxonomy" id="2970914"/>
    <lineage>
        <taxon>Bacteria</taxon>
        <taxon>Bacillati</taxon>
        <taxon>Actinomycetota</taxon>
        <taxon>Actinomycetes</taxon>
        <taxon>Micrococcales</taxon>
        <taxon>Microbacteriaceae</taxon>
        <taxon>Herbiconiux</taxon>
    </lineage>
</organism>